<comment type="caution">
    <text evidence="2">The sequence shown here is derived from an EMBL/GenBank/DDBJ whole genome shotgun (WGS) entry which is preliminary data.</text>
</comment>
<evidence type="ECO:0000313" key="3">
    <source>
        <dbReference type="Proteomes" id="UP000186308"/>
    </source>
</evidence>
<comment type="similarity">
    <text evidence="1">Belongs to the RlmJ family.</text>
</comment>
<keyword evidence="1 2" id="KW-0489">Methyltransferase</keyword>
<evidence type="ECO:0000313" key="2">
    <source>
        <dbReference type="EMBL" id="SIR37658.1"/>
    </source>
</evidence>
<reference evidence="2 3" key="1">
    <citation type="submission" date="2017-01" db="EMBL/GenBank/DDBJ databases">
        <authorList>
            <person name="Varghese N."/>
            <person name="Submissions S."/>
        </authorList>
    </citation>
    <scope>NUCLEOTIDE SEQUENCE [LARGE SCALE GENOMIC DNA]</scope>
    <source>
        <strain evidence="2 3">ATCC 35905</strain>
    </source>
</reference>
<dbReference type="SUPFAM" id="SSF53335">
    <property type="entry name" value="S-adenosyl-L-methionine-dependent methyltransferases"/>
    <property type="match status" value="1"/>
</dbReference>
<dbReference type="Proteomes" id="UP000186308">
    <property type="component" value="Unassembled WGS sequence"/>
</dbReference>
<dbReference type="AlphaFoldDB" id="A0A8G2FFC4"/>
<comment type="function">
    <text evidence="1">Specifically methylates the adenine in position 2030 of 23S rRNA.</text>
</comment>
<feature type="binding site" evidence="1">
    <location>
        <position position="91"/>
    </location>
    <ligand>
        <name>S-adenosyl-L-methionine</name>
        <dbReference type="ChEBI" id="CHEBI:59789"/>
    </ligand>
</feature>
<feature type="binding site" evidence="1">
    <location>
        <position position="18"/>
    </location>
    <ligand>
        <name>S-adenosyl-L-methionine</name>
        <dbReference type="ChEBI" id="CHEBI:59789"/>
    </ligand>
</feature>
<dbReference type="Pfam" id="PF04378">
    <property type="entry name" value="RsmJ"/>
    <property type="match status" value="1"/>
</dbReference>
<comment type="subunit">
    <text evidence="1">Monomer.</text>
</comment>
<protein>
    <recommendedName>
        <fullName evidence="1">Ribosomal RNA large subunit methyltransferase J</fullName>
        <ecNumber evidence="1">2.1.1.266</ecNumber>
    </recommendedName>
    <alternativeName>
        <fullName evidence="1">23S rRNA (adenine(2030)-N6)-methyltransferase</fullName>
    </alternativeName>
    <alternativeName>
        <fullName evidence="1">23S rRNA m6A2030 methyltransferase</fullName>
    </alternativeName>
</protein>
<name>A0A8G2FFC4_ACIRU</name>
<dbReference type="GO" id="GO:0003723">
    <property type="term" value="F:RNA binding"/>
    <property type="evidence" value="ECO:0007669"/>
    <property type="project" value="UniProtKB-UniRule"/>
</dbReference>
<dbReference type="InterPro" id="IPR029063">
    <property type="entry name" value="SAM-dependent_MTases_sf"/>
</dbReference>
<dbReference type="PANTHER" id="PTHR37426:SF1">
    <property type="entry name" value="RIBOSOMAL RNA LARGE SUBUNIT METHYLTRANSFERASE J"/>
    <property type="match status" value="1"/>
</dbReference>
<feature type="site" description="Interaction with substrate rRNA" evidence="1">
    <location>
        <position position="3"/>
    </location>
</feature>
<feature type="binding site" evidence="1">
    <location>
        <position position="155"/>
    </location>
    <ligand>
        <name>S-adenosyl-L-methionine</name>
        <dbReference type="ChEBI" id="CHEBI:59789"/>
    </ligand>
</feature>
<keyword evidence="1" id="KW-0698">rRNA processing</keyword>
<dbReference type="PANTHER" id="PTHR37426">
    <property type="entry name" value="RIBOSOMAL RNA LARGE SUBUNIT METHYLTRANSFERASE J"/>
    <property type="match status" value="1"/>
</dbReference>
<dbReference type="RefSeq" id="WP_029312973.1">
    <property type="nucleotide sequence ID" value="NZ_FTNE01000027.1"/>
</dbReference>
<dbReference type="GO" id="GO:0036307">
    <property type="term" value="F:23S rRNA (adenine(2030)-N(6))-methyltransferase activity"/>
    <property type="evidence" value="ECO:0007669"/>
    <property type="project" value="UniProtKB-UniRule"/>
</dbReference>
<keyword evidence="1 2" id="KW-0808">Transferase</keyword>
<dbReference type="Gene3D" id="3.40.50.150">
    <property type="entry name" value="Vaccinia Virus protein VP39"/>
    <property type="match status" value="1"/>
</dbReference>
<feature type="binding site" evidence="1">
    <location>
        <begin position="134"/>
        <end position="135"/>
    </location>
    <ligand>
        <name>S-adenosyl-L-methionine</name>
        <dbReference type="ChEBI" id="CHEBI:59789"/>
    </ligand>
</feature>
<feature type="binding site" evidence="1">
    <location>
        <position position="41"/>
    </location>
    <ligand>
        <name>S-adenosyl-L-methionine</name>
        <dbReference type="ChEBI" id="CHEBI:59789"/>
    </ligand>
</feature>
<organism evidence="2 3">
    <name type="scientific">Acidiphilium rubrum</name>
    <dbReference type="NCBI Taxonomy" id="526"/>
    <lineage>
        <taxon>Bacteria</taxon>
        <taxon>Pseudomonadati</taxon>
        <taxon>Pseudomonadota</taxon>
        <taxon>Alphaproteobacteria</taxon>
        <taxon>Acetobacterales</taxon>
        <taxon>Acidocellaceae</taxon>
        <taxon>Acidiphilium</taxon>
    </lineage>
</organism>
<dbReference type="EC" id="2.1.1.266" evidence="1"/>
<dbReference type="GO" id="GO:0070475">
    <property type="term" value="P:rRNA base methylation"/>
    <property type="evidence" value="ECO:0007669"/>
    <property type="project" value="UniProtKB-UniRule"/>
</dbReference>
<keyword evidence="3" id="KW-1185">Reference proteome</keyword>
<comment type="catalytic activity">
    <reaction evidence="1">
        <text>adenosine(2030) in 23S rRNA + S-adenosyl-L-methionine = N(6)-methyladenosine(2030) in 23S rRNA + S-adenosyl-L-homocysteine + H(+)</text>
        <dbReference type="Rhea" id="RHEA:43736"/>
        <dbReference type="Rhea" id="RHEA-COMP:10668"/>
        <dbReference type="Rhea" id="RHEA-COMP:10669"/>
        <dbReference type="ChEBI" id="CHEBI:15378"/>
        <dbReference type="ChEBI" id="CHEBI:57856"/>
        <dbReference type="ChEBI" id="CHEBI:59789"/>
        <dbReference type="ChEBI" id="CHEBI:74411"/>
        <dbReference type="ChEBI" id="CHEBI:74449"/>
        <dbReference type="EC" id="2.1.1.266"/>
    </reaction>
</comment>
<dbReference type="EMBL" id="FTNE01000027">
    <property type="protein sequence ID" value="SIR37658.1"/>
    <property type="molecule type" value="Genomic_DNA"/>
</dbReference>
<sequence length="270" mass="29656">MNYRHAYHAGNPADCVKHALLVLLLRALSAKPKPLFVLDTHAGIGAYDLTSIEAGKTGEWRAGIGRLRQTTPPALADFMALTGTAEHYPGSPALARALLRPQDRLALCELHPDDAVTLKRRFARDPQVHIHRRDGYEALTALLPPPERRALVLIDPPFEKTDEFETLAAALQAAHRKFPTGVYAAWYPVKHRAPVRHFIADIQARGIADIITCEILFREPLDPARLNGCGVLIVNPPYNFEATAAPVLEALRATLAEPDGTSRITRIADA</sequence>
<keyword evidence="1" id="KW-0949">S-adenosyl-L-methionine</keyword>
<dbReference type="InterPro" id="IPR007473">
    <property type="entry name" value="RlmJ"/>
</dbReference>
<gene>
    <name evidence="1" type="primary">rlmJ</name>
    <name evidence="2" type="ORF">SAMN05421828_12720</name>
</gene>
<feature type="binding site" evidence="1">
    <location>
        <position position="109"/>
    </location>
    <ligand>
        <name>S-adenosyl-L-methionine</name>
        <dbReference type="ChEBI" id="CHEBI:59789"/>
    </ligand>
</feature>
<dbReference type="OrthoDB" id="9791274at2"/>
<evidence type="ECO:0000256" key="1">
    <source>
        <dbReference type="HAMAP-Rule" id="MF_00934"/>
    </source>
</evidence>
<feature type="active site" description="Proton acceptor" evidence="1">
    <location>
        <position position="155"/>
    </location>
</feature>
<proteinExistence type="inferred from homology"/>
<accession>A0A8G2FFC4</accession>
<dbReference type="GO" id="GO:0005829">
    <property type="term" value="C:cytosol"/>
    <property type="evidence" value="ECO:0007669"/>
    <property type="project" value="TreeGrafter"/>
</dbReference>
<dbReference type="HAMAP" id="MF_00934">
    <property type="entry name" value="23SrRNA_methyltr_J"/>
    <property type="match status" value="1"/>
</dbReference>
<keyword evidence="1" id="KW-0694">RNA-binding</keyword>